<gene>
    <name evidence="7" type="ordered locus">Ngar_c33500</name>
</gene>
<dbReference type="Gene3D" id="1.10.287.130">
    <property type="match status" value="1"/>
</dbReference>
<dbReference type="GO" id="GO:0000155">
    <property type="term" value="F:phosphorelay sensor kinase activity"/>
    <property type="evidence" value="ECO:0007669"/>
    <property type="project" value="InterPro"/>
</dbReference>
<dbReference type="SMART" id="SM00388">
    <property type="entry name" value="HisKA"/>
    <property type="match status" value="1"/>
</dbReference>
<dbReference type="PANTHER" id="PTHR43711">
    <property type="entry name" value="TWO-COMPONENT HISTIDINE KINASE"/>
    <property type="match status" value="1"/>
</dbReference>
<dbReference type="SUPFAM" id="SSF55874">
    <property type="entry name" value="ATPase domain of HSP90 chaperone/DNA topoisomerase II/histidine kinase"/>
    <property type="match status" value="1"/>
</dbReference>
<sequence length="222" mass="25280">MVDSLAQVNDQLKEHDRLQHEFINIAAHELRTPIQPILRIAEIKENEFNSKDEITISKEEMDLLVRNARRLERLSSDILQVTRIEGRRLKLAKEQFDLNEKVRNVVDDIRNTLGSSADAKKGLLAFNVELPEPAIMVYADKPKIYEMISNLLNNAVKFTENGGTITVSARTEKDGTVVVKVKDTGAGIVPEIMPRLFTKFASQKRGRAWAVHRKEHCRGARR</sequence>
<dbReference type="PANTHER" id="PTHR43711:SF1">
    <property type="entry name" value="HISTIDINE KINASE 1"/>
    <property type="match status" value="1"/>
</dbReference>
<keyword evidence="8" id="KW-1185">Reference proteome</keyword>
<dbReference type="Proteomes" id="UP000008037">
    <property type="component" value="Chromosome"/>
</dbReference>
<evidence type="ECO:0000259" key="6">
    <source>
        <dbReference type="PROSITE" id="PS50109"/>
    </source>
</evidence>
<dbReference type="AlphaFoldDB" id="K0IJN4"/>
<evidence type="ECO:0000256" key="4">
    <source>
        <dbReference type="ARBA" id="ARBA00022777"/>
    </source>
</evidence>
<reference evidence="7 8" key="1">
    <citation type="journal article" date="2012" name="Environ. Microbiol.">
        <title>The genome of the ammonia-oxidizing Candidatus Nitrososphaera gargensis: insights into metabolic versatility and environmental adaptations.</title>
        <authorList>
            <person name="Spang A."/>
            <person name="Poehlein A."/>
            <person name="Offre P."/>
            <person name="Zumbragel S."/>
            <person name="Haider S."/>
            <person name="Rychlik N."/>
            <person name="Nowka B."/>
            <person name="Schmeisser C."/>
            <person name="Lebedeva E.V."/>
            <person name="Rattei T."/>
            <person name="Bohm C."/>
            <person name="Schmid M."/>
            <person name="Galushko A."/>
            <person name="Hatzenpichler R."/>
            <person name="Weinmaier T."/>
            <person name="Daniel R."/>
            <person name="Schleper C."/>
            <person name="Spieck E."/>
            <person name="Streit W."/>
            <person name="Wagner M."/>
        </authorList>
    </citation>
    <scope>NUCLEOTIDE SEQUENCE [LARGE SCALE GENOMIC DNA]</scope>
    <source>
        <strain evidence="8">Ga9.2</strain>
    </source>
</reference>
<dbReference type="STRING" id="1237085.Ngar_c33500"/>
<dbReference type="InterPro" id="IPR036890">
    <property type="entry name" value="HATPase_C_sf"/>
</dbReference>
<dbReference type="SMART" id="SM00387">
    <property type="entry name" value="HATPase_c"/>
    <property type="match status" value="1"/>
</dbReference>
<dbReference type="EMBL" id="CP002408">
    <property type="protein sequence ID" value="AFU60265.1"/>
    <property type="molecule type" value="Genomic_DNA"/>
</dbReference>
<comment type="catalytic activity">
    <reaction evidence="1">
        <text>ATP + protein L-histidine = ADP + protein N-phospho-L-histidine.</text>
        <dbReference type="EC" id="2.7.13.3"/>
    </reaction>
</comment>
<dbReference type="InterPro" id="IPR036097">
    <property type="entry name" value="HisK_dim/P_sf"/>
</dbReference>
<dbReference type="InterPro" id="IPR003661">
    <property type="entry name" value="HisK_dim/P_dom"/>
</dbReference>
<evidence type="ECO:0000313" key="7">
    <source>
        <dbReference type="EMBL" id="AFU60265.1"/>
    </source>
</evidence>
<evidence type="ECO:0000256" key="5">
    <source>
        <dbReference type="ARBA" id="ARBA00023012"/>
    </source>
</evidence>
<dbReference type="InterPro" id="IPR003594">
    <property type="entry name" value="HATPase_dom"/>
</dbReference>
<evidence type="ECO:0000256" key="3">
    <source>
        <dbReference type="ARBA" id="ARBA00022679"/>
    </source>
</evidence>
<dbReference type="InParanoid" id="K0IJN4"/>
<dbReference type="EC" id="2.7.13.3" evidence="2"/>
<dbReference type="Gene3D" id="3.30.565.10">
    <property type="entry name" value="Histidine kinase-like ATPase, C-terminal domain"/>
    <property type="match status" value="1"/>
</dbReference>
<dbReference type="Pfam" id="PF00512">
    <property type="entry name" value="HisKA"/>
    <property type="match status" value="1"/>
</dbReference>
<dbReference type="BioCyc" id="CNIT1237085:G1324-3350-MONOMER"/>
<dbReference type="PROSITE" id="PS50109">
    <property type="entry name" value="HIS_KIN"/>
    <property type="match status" value="1"/>
</dbReference>
<evidence type="ECO:0000256" key="2">
    <source>
        <dbReference type="ARBA" id="ARBA00012438"/>
    </source>
</evidence>
<accession>K0IJN4</accession>
<keyword evidence="3" id="KW-0808">Transferase</keyword>
<dbReference type="HOGENOM" id="CLU_1243059_0_0_2"/>
<organism evidence="7 8">
    <name type="scientific">Nitrososphaera gargensis (strain Ga9.2)</name>
    <dbReference type="NCBI Taxonomy" id="1237085"/>
    <lineage>
        <taxon>Archaea</taxon>
        <taxon>Nitrososphaerota</taxon>
        <taxon>Nitrososphaeria</taxon>
        <taxon>Nitrososphaerales</taxon>
        <taxon>Nitrososphaeraceae</taxon>
        <taxon>Nitrososphaera</taxon>
    </lineage>
</organism>
<feature type="domain" description="Histidine kinase" evidence="6">
    <location>
        <begin position="25"/>
        <end position="214"/>
    </location>
</feature>
<dbReference type="InterPro" id="IPR005467">
    <property type="entry name" value="His_kinase_dom"/>
</dbReference>
<dbReference type="CDD" id="cd00082">
    <property type="entry name" value="HisKA"/>
    <property type="match status" value="1"/>
</dbReference>
<name>K0IJN4_NITGG</name>
<protein>
    <recommendedName>
        <fullName evidence="2">histidine kinase</fullName>
        <ecNumber evidence="2">2.7.13.3</ecNumber>
    </recommendedName>
</protein>
<dbReference type="InterPro" id="IPR050736">
    <property type="entry name" value="Sensor_HK_Regulatory"/>
</dbReference>
<keyword evidence="4 7" id="KW-0418">Kinase</keyword>
<dbReference type="SUPFAM" id="SSF47384">
    <property type="entry name" value="Homodimeric domain of signal transducing histidine kinase"/>
    <property type="match status" value="1"/>
</dbReference>
<evidence type="ECO:0000313" key="8">
    <source>
        <dbReference type="Proteomes" id="UP000008037"/>
    </source>
</evidence>
<dbReference type="KEGG" id="nga:Ngar_c33500"/>
<keyword evidence="5" id="KW-0902">Two-component regulatory system</keyword>
<evidence type="ECO:0000256" key="1">
    <source>
        <dbReference type="ARBA" id="ARBA00000085"/>
    </source>
</evidence>
<proteinExistence type="predicted"/>
<dbReference type="Pfam" id="PF02518">
    <property type="entry name" value="HATPase_c"/>
    <property type="match status" value="1"/>
</dbReference>